<feature type="signal peptide" evidence="2">
    <location>
        <begin position="1"/>
        <end position="26"/>
    </location>
</feature>
<dbReference type="PANTHER" id="PTHR36571">
    <property type="entry name" value="PROTEIN YGIW"/>
    <property type="match status" value="1"/>
</dbReference>
<evidence type="ECO:0000256" key="2">
    <source>
        <dbReference type="SAM" id="SignalP"/>
    </source>
</evidence>
<dbReference type="Proteomes" id="UP000269265">
    <property type="component" value="Unassembled WGS sequence"/>
</dbReference>
<comment type="caution">
    <text evidence="3">The sequence shown here is derived from an EMBL/GenBank/DDBJ whole genome shotgun (WGS) entry which is preliminary data.</text>
</comment>
<protein>
    <submittedName>
        <fullName evidence="3">NirD/YgiW/YdeI family stress tolerance protein</fullName>
    </submittedName>
</protein>
<organism evidence="3 4">
    <name type="scientific">Aquabacterium soli</name>
    <dbReference type="NCBI Taxonomy" id="2493092"/>
    <lineage>
        <taxon>Bacteria</taxon>
        <taxon>Pseudomonadati</taxon>
        <taxon>Pseudomonadota</taxon>
        <taxon>Betaproteobacteria</taxon>
        <taxon>Burkholderiales</taxon>
        <taxon>Aquabacterium</taxon>
    </lineage>
</organism>
<reference evidence="3 4" key="1">
    <citation type="submission" date="2018-12" db="EMBL/GenBank/DDBJ databases">
        <title>The whole draft genome of Aquabacterium sp. SJQ9.</title>
        <authorList>
            <person name="Sun L."/>
            <person name="Gao X."/>
            <person name="Chen W."/>
            <person name="Huang K."/>
        </authorList>
    </citation>
    <scope>NUCLEOTIDE SEQUENCE [LARGE SCALE GENOMIC DNA]</scope>
    <source>
        <strain evidence="3 4">SJQ9</strain>
    </source>
</reference>
<feature type="chain" id="PRO_5018777508" evidence="2">
    <location>
        <begin position="27"/>
        <end position="122"/>
    </location>
</feature>
<gene>
    <name evidence="3" type="ORF">EIP75_05040</name>
</gene>
<dbReference type="InterPro" id="IPR036700">
    <property type="entry name" value="BOBF_sf"/>
</dbReference>
<accession>A0A3R8TE68</accession>
<name>A0A3R8TE68_9BURK</name>
<evidence type="ECO:0000256" key="1">
    <source>
        <dbReference type="ARBA" id="ARBA00022729"/>
    </source>
</evidence>
<dbReference type="RefSeq" id="WP_125242139.1">
    <property type="nucleotide sequence ID" value="NZ_RSED01000003.1"/>
</dbReference>
<dbReference type="InterPro" id="IPR005220">
    <property type="entry name" value="CarO-like"/>
</dbReference>
<dbReference type="SUPFAM" id="SSF101756">
    <property type="entry name" value="Hypothetical protein YgiW"/>
    <property type="match status" value="1"/>
</dbReference>
<keyword evidence="4" id="KW-1185">Reference proteome</keyword>
<evidence type="ECO:0000313" key="4">
    <source>
        <dbReference type="Proteomes" id="UP000269265"/>
    </source>
</evidence>
<evidence type="ECO:0000313" key="3">
    <source>
        <dbReference type="EMBL" id="RRS05571.1"/>
    </source>
</evidence>
<dbReference type="AlphaFoldDB" id="A0A3R8TE68"/>
<dbReference type="Gene3D" id="2.40.50.200">
    <property type="entry name" value="Bacterial OB-fold"/>
    <property type="match status" value="1"/>
</dbReference>
<dbReference type="PANTHER" id="PTHR36571:SF1">
    <property type="entry name" value="PROTEIN YGIW"/>
    <property type="match status" value="1"/>
</dbReference>
<proteinExistence type="predicted"/>
<keyword evidence="1 2" id="KW-0732">Signal</keyword>
<dbReference type="EMBL" id="RSED01000003">
    <property type="protein sequence ID" value="RRS05571.1"/>
    <property type="molecule type" value="Genomic_DNA"/>
</dbReference>
<dbReference type="OrthoDB" id="6650354at2"/>
<dbReference type="NCBIfam" id="NF033674">
    <property type="entry name" value="stress_OB_fold"/>
    <property type="match status" value="1"/>
</dbReference>
<dbReference type="Pfam" id="PF04076">
    <property type="entry name" value="BOF"/>
    <property type="match status" value="1"/>
</dbReference>
<sequence length="122" mass="13022">MTSIRQSITAVAAIGALCLGASVAQAQYVGPSTTTNYKNVAEILKDPVDDTVVVLSGHLLRKVGKEKYIFSDGSAEIRVEVDAKYLPATPISDKTKVQITGEVEKEFMSSPEIDVKGLVIVP</sequence>